<reference evidence="2 3" key="1">
    <citation type="submission" date="2020-08" db="EMBL/GenBank/DDBJ databases">
        <title>Genome sequence of Rhodobacteraceae bacterium Lw-13e.</title>
        <authorList>
            <person name="Poehlein A."/>
            <person name="Wolter L."/>
            <person name="Daniel R."/>
            <person name="Brinkhoff T."/>
        </authorList>
    </citation>
    <scope>NUCLEOTIDE SEQUENCE [LARGE SCALE GENOMIC DNA]</scope>
    <source>
        <strain evidence="2 3">Lw-13e</strain>
    </source>
</reference>
<proteinExistence type="predicted"/>
<gene>
    <name evidence="2" type="ORF">PSAL_033650</name>
</gene>
<feature type="domain" description="DUF6455" evidence="1">
    <location>
        <begin position="1"/>
        <end position="84"/>
    </location>
</feature>
<evidence type="ECO:0000313" key="3">
    <source>
        <dbReference type="Proteomes" id="UP000283786"/>
    </source>
</evidence>
<dbReference type="Proteomes" id="UP000283786">
    <property type="component" value="Chromosome"/>
</dbReference>
<evidence type="ECO:0000259" key="1">
    <source>
        <dbReference type="Pfam" id="PF20056"/>
    </source>
</evidence>
<dbReference type="AlphaFoldDB" id="A0A418SHY8"/>
<dbReference type="EMBL" id="CP060436">
    <property type="protein sequence ID" value="QPM92102.1"/>
    <property type="molecule type" value="Genomic_DNA"/>
</dbReference>
<dbReference type="InterPro" id="IPR045601">
    <property type="entry name" value="DUF6455"/>
</dbReference>
<organism evidence="2 3">
    <name type="scientific">Pseudooceanicola algae</name>
    <dbReference type="NCBI Taxonomy" id="1537215"/>
    <lineage>
        <taxon>Bacteria</taxon>
        <taxon>Pseudomonadati</taxon>
        <taxon>Pseudomonadota</taxon>
        <taxon>Alphaproteobacteria</taxon>
        <taxon>Rhodobacterales</taxon>
        <taxon>Paracoccaceae</taxon>
        <taxon>Pseudooceanicola</taxon>
    </lineage>
</organism>
<dbReference type="OrthoDB" id="7689275at2"/>
<dbReference type="Pfam" id="PF20056">
    <property type="entry name" value="DUF6455"/>
    <property type="match status" value="1"/>
</dbReference>
<dbReference type="RefSeq" id="WP_119838716.1">
    <property type="nucleotide sequence ID" value="NZ_CP060436.1"/>
</dbReference>
<evidence type="ECO:0000313" key="2">
    <source>
        <dbReference type="EMBL" id="QPM92102.1"/>
    </source>
</evidence>
<protein>
    <recommendedName>
        <fullName evidence="1">DUF6455 domain-containing protein</fullName>
    </recommendedName>
</protein>
<accession>A0A418SHY8</accession>
<sequence>MKPLGDPNEHYWRVQRMAKAVGSDLAAAQTEGRLSDQDWADMVTRCRGCSVTCACSDWLDRAEMDGRTRDSAIPGCENKLVFPKL</sequence>
<dbReference type="KEGG" id="palw:PSAL_033650"/>
<keyword evidence="3" id="KW-1185">Reference proteome</keyword>
<name>A0A418SHY8_9RHOB</name>